<proteinExistence type="predicted"/>
<feature type="domain" description="RWP-RK" evidence="5">
    <location>
        <begin position="1"/>
        <end position="77"/>
    </location>
</feature>
<dbReference type="PROSITE" id="PS51519">
    <property type="entry name" value="RWP_RK"/>
    <property type="match status" value="1"/>
</dbReference>
<accession>A0A1V9YNR3</accession>
<evidence type="ECO:0000256" key="2">
    <source>
        <dbReference type="ARBA" id="ARBA00023125"/>
    </source>
</evidence>
<dbReference type="Proteomes" id="UP000243579">
    <property type="component" value="Unassembled WGS sequence"/>
</dbReference>
<keyword evidence="1" id="KW-0805">Transcription regulation</keyword>
<reference evidence="6 7" key="1">
    <citation type="journal article" date="2014" name="Genome Biol. Evol.">
        <title>The secreted proteins of Achlya hypogyna and Thraustotheca clavata identify the ancestral oomycete secretome and reveal gene acquisitions by horizontal gene transfer.</title>
        <authorList>
            <person name="Misner I."/>
            <person name="Blouin N."/>
            <person name="Leonard G."/>
            <person name="Richards T.A."/>
            <person name="Lane C.E."/>
        </authorList>
    </citation>
    <scope>NUCLEOTIDE SEQUENCE [LARGE SCALE GENOMIC DNA]</scope>
    <source>
        <strain evidence="6 7">ATCC 48635</strain>
    </source>
</reference>
<dbReference type="Pfam" id="PF02042">
    <property type="entry name" value="RWP-RK"/>
    <property type="match status" value="1"/>
</dbReference>
<evidence type="ECO:0000256" key="4">
    <source>
        <dbReference type="ARBA" id="ARBA00023242"/>
    </source>
</evidence>
<name>A0A1V9YNR3_ACHHY</name>
<organism evidence="6 7">
    <name type="scientific">Achlya hypogyna</name>
    <name type="common">Oomycete</name>
    <name type="synonym">Protoachlya hypogyna</name>
    <dbReference type="NCBI Taxonomy" id="1202772"/>
    <lineage>
        <taxon>Eukaryota</taxon>
        <taxon>Sar</taxon>
        <taxon>Stramenopiles</taxon>
        <taxon>Oomycota</taxon>
        <taxon>Saprolegniomycetes</taxon>
        <taxon>Saprolegniales</taxon>
        <taxon>Achlyaceae</taxon>
        <taxon>Achlya</taxon>
    </lineage>
</organism>
<evidence type="ECO:0000256" key="1">
    <source>
        <dbReference type="ARBA" id="ARBA00023015"/>
    </source>
</evidence>
<evidence type="ECO:0000256" key="3">
    <source>
        <dbReference type="ARBA" id="ARBA00023163"/>
    </source>
</evidence>
<keyword evidence="4" id="KW-0539">Nucleus</keyword>
<dbReference type="AlphaFoldDB" id="A0A1V9YNR3"/>
<keyword evidence="7" id="KW-1185">Reference proteome</keyword>
<gene>
    <name evidence="6" type="ORF">ACHHYP_09108</name>
</gene>
<evidence type="ECO:0000259" key="5">
    <source>
        <dbReference type="PROSITE" id="PS51519"/>
    </source>
</evidence>
<dbReference type="InterPro" id="IPR003035">
    <property type="entry name" value="RWP-RK_dom"/>
</dbReference>
<keyword evidence="3" id="KW-0804">Transcription</keyword>
<dbReference type="OrthoDB" id="6270329at2759"/>
<sequence>MRSFPSIRGISEHDLRELYHLPLKEAAARLGSYEGALIRLCRSRGIPKWPYRQLAKIQRKLNFLDGILDKMDAGPNHLVRVRRAHLLQQYDAIKYWTRHSGHTMAELCHLVDEDDSDDAIELSSPKAEKLSIAFILNV</sequence>
<evidence type="ECO:0000313" key="7">
    <source>
        <dbReference type="Proteomes" id="UP000243579"/>
    </source>
</evidence>
<keyword evidence="2" id="KW-0238">DNA-binding</keyword>
<comment type="caution">
    <text evidence="6">The sequence shown here is derived from an EMBL/GenBank/DDBJ whole genome shotgun (WGS) entry which is preliminary data.</text>
</comment>
<dbReference type="GO" id="GO:0003677">
    <property type="term" value="F:DNA binding"/>
    <property type="evidence" value="ECO:0007669"/>
    <property type="project" value="UniProtKB-KW"/>
</dbReference>
<evidence type="ECO:0000313" key="6">
    <source>
        <dbReference type="EMBL" id="OQR87339.1"/>
    </source>
</evidence>
<dbReference type="EMBL" id="JNBR01001449">
    <property type="protein sequence ID" value="OQR87339.1"/>
    <property type="molecule type" value="Genomic_DNA"/>
</dbReference>
<protein>
    <recommendedName>
        <fullName evidence="5">RWP-RK domain-containing protein</fullName>
    </recommendedName>
</protein>
<dbReference type="STRING" id="1202772.A0A1V9YNR3"/>